<evidence type="ECO:0000313" key="4">
    <source>
        <dbReference type="Proteomes" id="UP000601597"/>
    </source>
</evidence>
<keyword evidence="4" id="KW-1185">Reference proteome</keyword>
<organism evidence="3 4">
    <name type="scientific">Marinobacter zhanjiangensis</name>
    <dbReference type="NCBI Taxonomy" id="578215"/>
    <lineage>
        <taxon>Bacteria</taxon>
        <taxon>Pseudomonadati</taxon>
        <taxon>Pseudomonadota</taxon>
        <taxon>Gammaproteobacteria</taxon>
        <taxon>Pseudomonadales</taxon>
        <taxon>Marinobacteraceae</taxon>
        <taxon>Marinobacter</taxon>
    </lineage>
</organism>
<protein>
    <recommendedName>
        <fullName evidence="5">Protein FliT</fullName>
    </recommendedName>
</protein>
<comment type="caution">
    <text evidence="3">The sequence shown here is derived from an EMBL/GenBank/DDBJ whole genome shotgun (WGS) entry which is preliminary data.</text>
</comment>
<proteinExistence type="predicted"/>
<reference evidence="4" key="1">
    <citation type="journal article" date="2019" name="Int. J. Syst. Evol. Microbiol.">
        <title>The Global Catalogue of Microorganisms (GCM) 10K type strain sequencing project: providing services to taxonomists for standard genome sequencing and annotation.</title>
        <authorList>
            <consortium name="The Broad Institute Genomics Platform"/>
            <consortium name="The Broad Institute Genome Sequencing Center for Infectious Disease"/>
            <person name="Wu L."/>
            <person name="Ma J."/>
        </authorList>
    </citation>
    <scope>NUCLEOTIDE SEQUENCE [LARGE SCALE GENOMIC DNA]</scope>
    <source>
        <strain evidence="4">KCTC 22280</strain>
    </source>
</reference>
<dbReference type="Proteomes" id="UP000601597">
    <property type="component" value="Unassembled WGS sequence"/>
</dbReference>
<evidence type="ECO:0000256" key="1">
    <source>
        <dbReference type="SAM" id="Coils"/>
    </source>
</evidence>
<name>A0ABQ3AR49_9GAMM</name>
<evidence type="ECO:0008006" key="5">
    <source>
        <dbReference type="Google" id="ProtNLM"/>
    </source>
</evidence>
<feature type="coiled-coil region" evidence="1">
    <location>
        <begin position="2"/>
        <end position="29"/>
    </location>
</feature>
<sequence length="109" mass="12175">MSDEANEALARLDDRIAELQQALQDSDWQRLAELNGDVRSLVDPVMTALENRQLSAAAVQRRLGELDEFVRHADEAAREARQEAKDALDQVGQNRKAASAYARVSSRNK</sequence>
<evidence type="ECO:0000313" key="3">
    <source>
        <dbReference type="EMBL" id="GGY63546.1"/>
    </source>
</evidence>
<dbReference type="EMBL" id="BMXV01000002">
    <property type="protein sequence ID" value="GGY63546.1"/>
    <property type="molecule type" value="Genomic_DNA"/>
</dbReference>
<gene>
    <name evidence="3" type="ORF">GCM10007071_07670</name>
</gene>
<keyword evidence="1" id="KW-0175">Coiled coil</keyword>
<dbReference type="RefSeq" id="WP_189573153.1">
    <property type="nucleotide sequence ID" value="NZ_BMXV01000002.1"/>
</dbReference>
<accession>A0ABQ3AR49</accession>
<evidence type="ECO:0000256" key="2">
    <source>
        <dbReference type="SAM" id="MobiDB-lite"/>
    </source>
</evidence>
<feature type="region of interest" description="Disordered" evidence="2">
    <location>
        <begin position="80"/>
        <end position="109"/>
    </location>
</feature>